<dbReference type="UniPathway" id="UPA00148"/>
<proteinExistence type="inferred from homology"/>
<comment type="similarity">
    <text evidence="13 14">Belongs to the CbiM family.</text>
</comment>
<evidence type="ECO:0000256" key="12">
    <source>
        <dbReference type="ARBA" id="ARBA00023285"/>
    </source>
</evidence>
<dbReference type="InterPro" id="IPR018024">
    <property type="entry name" value="CbiM"/>
</dbReference>
<feature type="transmembrane region" description="Helical" evidence="14">
    <location>
        <begin position="130"/>
        <end position="152"/>
    </location>
</feature>
<dbReference type="NCBIfam" id="NF006184">
    <property type="entry name" value="PRK08319.1"/>
    <property type="match status" value="1"/>
</dbReference>
<dbReference type="AlphaFoldDB" id="A0A1T4KIX3"/>
<dbReference type="NCBIfam" id="TIGR00123">
    <property type="entry name" value="cbiM"/>
    <property type="match status" value="1"/>
</dbReference>
<dbReference type="Pfam" id="PF01891">
    <property type="entry name" value="CbiM"/>
    <property type="match status" value="1"/>
</dbReference>
<evidence type="ECO:0000256" key="6">
    <source>
        <dbReference type="ARBA" id="ARBA00022573"/>
    </source>
</evidence>
<dbReference type="InterPro" id="IPR002751">
    <property type="entry name" value="CbiM/NikMN"/>
</dbReference>
<accession>A0A1T4KIX3</accession>
<keyword evidence="12 14" id="KW-0170">Cobalt</keyword>
<evidence type="ECO:0000256" key="13">
    <source>
        <dbReference type="ARBA" id="ARBA00060918"/>
    </source>
</evidence>
<keyword evidence="4 14" id="KW-0813">Transport</keyword>
<gene>
    <name evidence="14" type="primary">cbiM</name>
    <name evidence="15" type="ORF">SAMN02745973_00550</name>
</gene>
<comment type="subcellular location">
    <subcellularLocation>
        <location evidence="1">Cell inner membrane</location>
        <topology evidence="1">Multi-pass membrane protein</topology>
    </subcellularLocation>
    <subcellularLocation>
        <location evidence="14">Cell membrane</location>
        <topology evidence="14">Multi-pass membrane protein</topology>
    </subcellularLocation>
</comment>
<feature type="transmembrane region" description="Helical" evidence="14">
    <location>
        <begin position="164"/>
        <end position="186"/>
    </location>
</feature>
<dbReference type="PANTHER" id="PTHR43627:SF1">
    <property type="entry name" value="COBALT TRANSPORT PROTEIN CBIM"/>
    <property type="match status" value="1"/>
</dbReference>
<dbReference type="GO" id="GO:0015087">
    <property type="term" value="F:cobalt ion transmembrane transporter activity"/>
    <property type="evidence" value="ECO:0007669"/>
    <property type="project" value="UniProtKB-UniRule"/>
</dbReference>
<keyword evidence="16" id="KW-1185">Reference proteome</keyword>
<keyword evidence="10 14" id="KW-0406">Ion transport</keyword>
<evidence type="ECO:0000313" key="15">
    <source>
        <dbReference type="EMBL" id="SJZ42313.1"/>
    </source>
</evidence>
<reference evidence="15 16" key="1">
    <citation type="submission" date="2017-02" db="EMBL/GenBank/DDBJ databases">
        <authorList>
            <person name="Peterson S.W."/>
        </authorList>
    </citation>
    <scope>NUCLEOTIDE SEQUENCE [LARGE SCALE GENOMIC DNA]</scope>
    <source>
        <strain evidence="15 16">DSM 15102</strain>
    </source>
</reference>
<evidence type="ECO:0000256" key="1">
    <source>
        <dbReference type="ARBA" id="ARBA00004429"/>
    </source>
</evidence>
<keyword evidence="3 14" id="KW-0171">Cobalt transport</keyword>
<comment type="function">
    <text evidence="14">Part of the energy-coupling factor (ECF) transporter complex CbiMNOQ involved in cobalt import.</text>
</comment>
<dbReference type="GO" id="GO:0009236">
    <property type="term" value="P:cobalamin biosynthetic process"/>
    <property type="evidence" value="ECO:0007669"/>
    <property type="project" value="UniProtKB-UniRule"/>
</dbReference>
<keyword evidence="5 14" id="KW-1003">Cell membrane</keyword>
<comment type="subunit">
    <text evidence="14">Forms an energy-coupling factor (ECF) transporter complex composed of an ATP-binding protein (A component, CbiO), a transmembrane protein (T component, CbiQ) and 2 possible substrate-capture proteins (S components, CbiM and CbiN) of unknown stoichimetry.</text>
</comment>
<feature type="transmembrane region" description="Helical" evidence="14">
    <location>
        <begin position="6"/>
        <end position="26"/>
    </location>
</feature>
<dbReference type="EMBL" id="FUWV01000002">
    <property type="protein sequence ID" value="SJZ42313.1"/>
    <property type="molecule type" value="Genomic_DNA"/>
</dbReference>
<dbReference type="HAMAP" id="MF_01462">
    <property type="entry name" value="CbiM"/>
    <property type="match status" value="1"/>
</dbReference>
<sequence>MKRKKWVVFLLMGTLFMITPRITFAMHIMEGYLSPKWCLFWGIIAFPFVLKGMINIKHIVKEQPKKKMLLALVGAFVFVLSALKLPSVTGSCSHPTGVGLGSILFGPSVMSFLGVLVLLFQAILLAHGGITTLGANTFSMAIVGPIVAYFAFHGMKKANIKKDYCVFVAAALGDLVTYMVTATQLALAYPDSSLGFWGALGKFMSIFAITQIPLAIVEGIITVMVYNFLLECYKGGEFFEEMQ</sequence>
<keyword evidence="11 14" id="KW-0472">Membrane</keyword>
<evidence type="ECO:0000256" key="2">
    <source>
        <dbReference type="ARBA" id="ARBA00004953"/>
    </source>
</evidence>
<organism evidence="15 16">
    <name type="scientific">Garciella nitratireducens DSM 15102</name>
    <dbReference type="NCBI Taxonomy" id="1121911"/>
    <lineage>
        <taxon>Bacteria</taxon>
        <taxon>Bacillati</taxon>
        <taxon>Bacillota</taxon>
        <taxon>Clostridia</taxon>
        <taxon>Eubacteriales</taxon>
        <taxon>Eubacteriaceae</taxon>
        <taxon>Garciella</taxon>
    </lineage>
</organism>
<keyword evidence="7 14" id="KW-0812">Transmembrane</keyword>
<dbReference type="FunFam" id="1.10.1760.20:FF:000001">
    <property type="entry name" value="Cobalt transport protein CbiM"/>
    <property type="match status" value="1"/>
</dbReference>
<name>A0A1T4KIX3_9FIRM</name>
<evidence type="ECO:0000256" key="10">
    <source>
        <dbReference type="ARBA" id="ARBA00023065"/>
    </source>
</evidence>
<dbReference type="PANTHER" id="PTHR43627">
    <property type="match status" value="1"/>
</dbReference>
<dbReference type="Proteomes" id="UP000196365">
    <property type="component" value="Unassembled WGS sequence"/>
</dbReference>
<evidence type="ECO:0000256" key="8">
    <source>
        <dbReference type="ARBA" id="ARBA00022729"/>
    </source>
</evidence>
<feature type="transmembrane region" description="Helical" evidence="14">
    <location>
        <begin position="206"/>
        <end position="229"/>
    </location>
</feature>
<evidence type="ECO:0000256" key="5">
    <source>
        <dbReference type="ARBA" id="ARBA00022475"/>
    </source>
</evidence>
<keyword evidence="6 14" id="KW-0169">Cobalamin biosynthesis</keyword>
<evidence type="ECO:0000256" key="9">
    <source>
        <dbReference type="ARBA" id="ARBA00022989"/>
    </source>
</evidence>
<keyword evidence="9 14" id="KW-1133">Transmembrane helix</keyword>
<evidence type="ECO:0000313" key="16">
    <source>
        <dbReference type="Proteomes" id="UP000196365"/>
    </source>
</evidence>
<dbReference type="GO" id="GO:0043190">
    <property type="term" value="C:ATP-binding cassette (ABC) transporter complex"/>
    <property type="evidence" value="ECO:0007669"/>
    <property type="project" value="InterPro"/>
</dbReference>
<feature type="transmembrane region" description="Helical" evidence="14">
    <location>
        <begin position="98"/>
        <end position="124"/>
    </location>
</feature>
<evidence type="ECO:0000256" key="14">
    <source>
        <dbReference type="HAMAP-Rule" id="MF_01462"/>
    </source>
</evidence>
<evidence type="ECO:0000256" key="11">
    <source>
        <dbReference type="ARBA" id="ARBA00023136"/>
    </source>
</evidence>
<evidence type="ECO:0000256" key="7">
    <source>
        <dbReference type="ARBA" id="ARBA00022692"/>
    </source>
</evidence>
<feature type="transmembrane region" description="Helical" evidence="14">
    <location>
        <begin position="68"/>
        <end position="86"/>
    </location>
</feature>
<evidence type="ECO:0000256" key="3">
    <source>
        <dbReference type="ARBA" id="ARBA00022426"/>
    </source>
</evidence>
<comment type="pathway">
    <text evidence="2 14">Cofactor biosynthesis; adenosylcobalamin biosynthesis.</text>
</comment>
<keyword evidence="8" id="KW-0732">Signal</keyword>
<dbReference type="Gene3D" id="1.10.1760.20">
    <property type="match status" value="1"/>
</dbReference>
<protein>
    <recommendedName>
        <fullName evidence="14">Cobalt transport protein CbiM</fullName>
    </recommendedName>
    <alternativeName>
        <fullName evidence="14">Energy-coupling factor transporter probable substrate-capture protein CbiM</fullName>
        <shortName evidence="14">ECF transporter S component CbiM</shortName>
    </alternativeName>
</protein>
<evidence type="ECO:0000256" key="4">
    <source>
        <dbReference type="ARBA" id="ARBA00022448"/>
    </source>
</evidence>